<dbReference type="Proteomes" id="UP001234297">
    <property type="component" value="Chromosome 10"/>
</dbReference>
<gene>
    <name evidence="1" type="ORF">MRB53_030891</name>
</gene>
<protein>
    <submittedName>
        <fullName evidence="1">Uncharacterized protein</fullName>
    </submittedName>
</protein>
<evidence type="ECO:0000313" key="2">
    <source>
        <dbReference type="Proteomes" id="UP001234297"/>
    </source>
</evidence>
<name>A0ACC2KML5_PERAE</name>
<keyword evidence="2" id="KW-1185">Reference proteome</keyword>
<evidence type="ECO:0000313" key="1">
    <source>
        <dbReference type="EMBL" id="KAJ8622362.1"/>
    </source>
</evidence>
<reference evidence="1 2" key="1">
    <citation type="journal article" date="2022" name="Hortic Res">
        <title>A haplotype resolved chromosomal level avocado genome allows analysis of novel avocado genes.</title>
        <authorList>
            <person name="Nath O."/>
            <person name="Fletcher S.J."/>
            <person name="Hayward A."/>
            <person name="Shaw L.M."/>
            <person name="Masouleh A.K."/>
            <person name="Furtado A."/>
            <person name="Henry R.J."/>
            <person name="Mitter N."/>
        </authorList>
    </citation>
    <scope>NUCLEOTIDE SEQUENCE [LARGE SCALE GENOMIC DNA]</scope>
    <source>
        <strain evidence="2">cv. Hass</strain>
    </source>
</reference>
<accession>A0ACC2KML5</accession>
<dbReference type="EMBL" id="CM056818">
    <property type="protein sequence ID" value="KAJ8622362.1"/>
    <property type="molecule type" value="Genomic_DNA"/>
</dbReference>
<proteinExistence type="predicted"/>
<organism evidence="1 2">
    <name type="scientific">Persea americana</name>
    <name type="common">Avocado</name>
    <dbReference type="NCBI Taxonomy" id="3435"/>
    <lineage>
        <taxon>Eukaryota</taxon>
        <taxon>Viridiplantae</taxon>
        <taxon>Streptophyta</taxon>
        <taxon>Embryophyta</taxon>
        <taxon>Tracheophyta</taxon>
        <taxon>Spermatophyta</taxon>
        <taxon>Magnoliopsida</taxon>
        <taxon>Magnoliidae</taxon>
        <taxon>Laurales</taxon>
        <taxon>Lauraceae</taxon>
        <taxon>Persea</taxon>
    </lineage>
</organism>
<comment type="caution">
    <text evidence="1">The sequence shown here is derived from an EMBL/GenBank/DDBJ whole genome shotgun (WGS) entry which is preliminary data.</text>
</comment>
<sequence length="864" mass="97183">MVNLKDCRIENCPNLQSLITTGTRVGKVKALEKLENMWIYNLANLKSLCNGAFDEGSFSCLKHFYLEHCLDAKREQTASPQTGINSCHRRHVRGPASFRLESRARRRKNRVRSLRQPFLLFCDLNERRGRWRCWELKALVVEGDGEGDYDDDNGRGRHSGGLTAVARCQLLKGDKPKVAPLQERKMVDRFRLWAKGGDGGNGCCSFRRSRNDPRGKPDGGNGGRGGDVILECSVAVWDLSNLQHHLNASRGGHGVSKNKIGKRGTDKVMQVPVGTVVHLVQGEVPSFVESRSTTSLNPWDMPGNPSKPDQHSYTNSHSVVEETSNLLEKQDLGNCYHYENRNMKKSSEKRNMDKSSCMPSKIPSSPLTVSRSSRFNELKARTSTEDYILSSEEDENDDEEMGSEEDQNTYEDMGSDGFPEMELEEEEVIQHSVAEFTEPGQRLVIAKAGEGGLGNASWGKVSKSHNYVKSRATVLDVDIQDGEDHSSLNGGSRGSESILILELKSIADVGLVGMPNAGKSTLLGAISRAKPVVGDYAFTTLRPNIGNLNYDDFFSVTVADIPGLIKGAHENRGLGHAFLRHIERTKVLAYVVDLASALDGRNGIHPWEQLRDLVLELEYYQEGLSVRPSLVVANKIDEEGTSDVYEELKRRVQGVPIYPVCAVLEEGITELKAGLRRLVDETPIANLPPVQMKPCRVILNHVSYKFQDSGDDFYFVVVVGLWLAAPVTPYRIFLIRALLEQPRAWLRCFYSFYHSVAAVAEERWICSEDFRDKETSTEKVTSCYDLWTCIFRPFGHFLHKLMDIIFKGRPWVLVKNKVRKDHPSIQLTTWKFWPIVGWVNYQYVPLQFRVLFHSLLLHAGNVSH</sequence>